<evidence type="ECO:0000313" key="2">
    <source>
        <dbReference type="Proteomes" id="UP000309016"/>
    </source>
</evidence>
<dbReference type="KEGG" id="afla:FHG64_16655"/>
<accession>A0A5B7XA06</accession>
<gene>
    <name evidence="1" type="ORF">FHG64_16655</name>
</gene>
<organism evidence="1 2">
    <name type="scientific">Antarcticibacterium flavum</name>
    <dbReference type="NCBI Taxonomy" id="2058175"/>
    <lineage>
        <taxon>Bacteria</taxon>
        <taxon>Pseudomonadati</taxon>
        <taxon>Bacteroidota</taxon>
        <taxon>Flavobacteriia</taxon>
        <taxon>Flavobacteriales</taxon>
        <taxon>Flavobacteriaceae</taxon>
        <taxon>Antarcticibacterium</taxon>
    </lineage>
</organism>
<evidence type="ECO:0000313" key="1">
    <source>
        <dbReference type="EMBL" id="QCY71473.1"/>
    </source>
</evidence>
<dbReference type="Proteomes" id="UP000309016">
    <property type="component" value="Chromosome"/>
</dbReference>
<name>A0A5B7XA06_9FLAO</name>
<dbReference type="OrthoDB" id="9770889at2"/>
<sequence>MPLIFLFFPFSLLAQETTVMVRVHSKDAKFIGSSIGGAKVLVRNEATGELLAEGITRGSTGDTEKIMQEPRKRGERLSTGETAGFLARLDITEPVFVTIEAIAPVNKRQAAVRSSTQLWVIPGKNIEGDGVVLEVPGFVIDILSPQTHERIAQGEDINIRANVVMMCGCPVTPGGIWNADDYEVTAIIKQEGGEPREVRLEPIQKPSTFEEKISLEPGNYEITVYAFDPQTGNTGLDRTNIIVQ</sequence>
<dbReference type="AlphaFoldDB" id="A0A5B7XA06"/>
<keyword evidence="2" id="KW-1185">Reference proteome</keyword>
<protein>
    <submittedName>
        <fullName evidence="1">Uncharacterized protein</fullName>
    </submittedName>
</protein>
<dbReference type="EMBL" id="CP040812">
    <property type="protein sequence ID" value="QCY71473.1"/>
    <property type="molecule type" value="Genomic_DNA"/>
</dbReference>
<proteinExistence type="predicted"/>
<reference evidence="1 2" key="1">
    <citation type="submission" date="2019-06" db="EMBL/GenBank/DDBJ databases">
        <title>Complete genome sequence of Antarcticibacterium flavum KCTC 52984T from an Antarctic marine sediment.</title>
        <authorList>
            <person name="Lee Y.M."/>
            <person name="Shin S.C."/>
        </authorList>
    </citation>
    <scope>NUCLEOTIDE SEQUENCE [LARGE SCALE GENOMIC DNA]</scope>
    <source>
        <strain evidence="1 2">KCTC 52984</strain>
    </source>
</reference>